<feature type="region of interest" description="Disordered" evidence="1">
    <location>
        <begin position="20"/>
        <end position="47"/>
    </location>
</feature>
<dbReference type="Proteomes" id="UP000285301">
    <property type="component" value="Unassembled WGS sequence"/>
</dbReference>
<feature type="non-terminal residue" evidence="2">
    <location>
        <position position="47"/>
    </location>
</feature>
<organism evidence="2 3">
    <name type="scientific">Dinothrombium tinctorium</name>
    <dbReference type="NCBI Taxonomy" id="1965070"/>
    <lineage>
        <taxon>Eukaryota</taxon>
        <taxon>Metazoa</taxon>
        <taxon>Ecdysozoa</taxon>
        <taxon>Arthropoda</taxon>
        <taxon>Chelicerata</taxon>
        <taxon>Arachnida</taxon>
        <taxon>Acari</taxon>
        <taxon>Acariformes</taxon>
        <taxon>Trombidiformes</taxon>
        <taxon>Prostigmata</taxon>
        <taxon>Anystina</taxon>
        <taxon>Parasitengona</taxon>
        <taxon>Trombidioidea</taxon>
        <taxon>Trombidiidae</taxon>
        <taxon>Dinothrombium</taxon>
    </lineage>
</organism>
<name>A0A443Q8S3_9ACAR</name>
<comment type="caution">
    <text evidence="2">The sequence shown here is derived from an EMBL/GenBank/DDBJ whole genome shotgun (WGS) entry which is preliminary data.</text>
</comment>
<sequence length="47" mass="5519">MHEVFLQRLAAHSKFRNDQEIYGQERIHNSEEKNVSQSAVSEDMKNS</sequence>
<accession>A0A443Q8S3</accession>
<evidence type="ECO:0000313" key="3">
    <source>
        <dbReference type="Proteomes" id="UP000285301"/>
    </source>
</evidence>
<proteinExistence type="predicted"/>
<evidence type="ECO:0000256" key="1">
    <source>
        <dbReference type="SAM" id="MobiDB-lite"/>
    </source>
</evidence>
<dbReference type="EMBL" id="NCKU01015149">
    <property type="protein sequence ID" value="RWR99441.1"/>
    <property type="molecule type" value="Genomic_DNA"/>
</dbReference>
<protein>
    <submittedName>
        <fullName evidence="2">Uncharacterized protein</fullName>
    </submittedName>
</protein>
<evidence type="ECO:0000313" key="2">
    <source>
        <dbReference type="EMBL" id="RWR99441.1"/>
    </source>
</evidence>
<dbReference type="AlphaFoldDB" id="A0A443Q8S3"/>
<gene>
    <name evidence="2" type="ORF">B4U79_12983</name>
</gene>
<keyword evidence="3" id="KW-1185">Reference proteome</keyword>
<reference evidence="2 3" key="1">
    <citation type="journal article" date="2018" name="Gigascience">
        <title>Genomes of trombidid mites reveal novel predicted allergens and laterally-transferred genes associated with secondary metabolism.</title>
        <authorList>
            <person name="Dong X."/>
            <person name="Chaisiri K."/>
            <person name="Xia D."/>
            <person name="Armstrong S.D."/>
            <person name="Fang Y."/>
            <person name="Donnelly M.J."/>
            <person name="Kadowaki T."/>
            <person name="McGarry J.W."/>
            <person name="Darby A.C."/>
            <person name="Makepeace B.L."/>
        </authorList>
    </citation>
    <scope>NUCLEOTIDE SEQUENCE [LARGE SCALE GENOMIC DNA]</scope>
    <source>
        <strain evidence="2">UoL-WK</strain>
    </source>
</reference>
<feature type="compositionally biased region" description="Basic and acidic residues" evidence="1">
    <location>
        <begin position="20"/>
        <end position="34"/>
    </location>
</feature>